<evidence type="ECO:0000256" key="2">
    <source>
        <dbReference type="SAM" id="MobiDB-lite"/>
    </source>
</evidence>
<reference evidence="3 4" key="1">
    <citation type="submission" date="2024-02" db="EMBL/GenBank/DDBJ databases">
        <authorList>
            <person name="Chen Y."/>
            <person name="Shah S."/>
            <person name="Dougan E. K."/>
            <person name="Thang M."/>
            <person name="Chan C."/>
        </authorList>
    </citation>
    <scope>NUCLEOTIDE SEQUENCE [LARGE SCALE GENOMIC DNA]</scope>
</reference>
<dbReference type="Gene3D" id="1.25.40.20">
    <property type="entry name" value="Ankyrin repeat-containing domain"/>
    <property type="match status" value="1"/>
</dbReference>
<gene>
    <name evidence="3" type="ORF">CCMP2556_LOCUS33443</name>
</gene>
<organism evidence="3 4">
    <name type="scientific">Durusdinium trenchii</name>
    <dbReference type="NCBI Taxonomy" id="1381693"/>
    <lineage>
        <taxon>Eukaryota</taxon>
        <taxon>Sar</taxon>
        <taxon>Alveolata</taxon>
        <taxon>Dinophyceae</taxon>
        <taxon>Suessiales</taxon>
        <taxon>Symbiodiniaceae</taxon>
        <taxon>Durusdinium</taxon>
    </lineage>
</organism>
<feature type="coiled-coil region" evidence="1">
    <location>
        <begin position="140"/>
        <end position="167"/>
    </location>
</feature>
<dbReference type="EMBL" id="CAXAMN010022295">
    <property type="protein sequence ID" value="CAK9068094.1"/>
    <property type="molecule type" value="Genomic_DNA"/>
</dbReference>
<dbReference type="SUPFAM" id="SSF48403">
    <property type="entry name" value="Ankyrin repeat"/>
    <property type="match status" value="1"/>
</dbReference>
<proteinExistence type="predicted"/>
<keyword evidence="4" id="KW-1185">Reference proteome</keyword>
<keyword evidence="1" id="KW-0175">Coiled coil</keyword>
<evidence type="ECO:0000313" key="3">
    <source>
        <dbReference type="EMBL" id="CAK9068094.1"/>
    </source>
</evidence>
<feature type="compositionally biased region" description="Polar residues" evidence="2">
    <location>
        <begin position="25"/>
        <end position="40"/>
    </location>
</feature>
<evidence type="ECO:0000256" key="1">
    <source>
        <dbReference type="SAM" id="Coils"/>
    </source>
</evidence>
<name>A0ABP0NZY9_9DINO</name>
<evidence type="ECO:0000313" key="4">
    <source>
        <dbReference type="Proteomes" id="UP001642484"/>
    </source>
</evidence>
<dbReference type="Proteomes" id="UP001642484">
    <property type="component" value="Unassembled WGS sequence"/>
</dbReference>
<protein>
    <submittedName>
        <fullName evidence="3">Uncharacterized protein</fullName>
    </submittedName>
</protein>
<dbReference type="InterPro" id="IPR036770">
    <property type="entry name" value="Ankyrin_rpt-contain_sf"/>
</dbReference>
<feature type="region of interest" description="Disordered" evidence="2">
    <location>
        <begin position="18"/>
        <end position="50"/>
    </location>
</feature>
<comment type="caution">
    <text evidence="3">The sequence shown here is derived from an EMBL/GenBank/DDBJ whole genome shotgun (WGS) entry which is preliminary data.</text>
</comment>
<accession>A0ABP0NZY9</accession>
<sequence length="415" mass="45791">MKPPRDDGEARLLKRLTVHRKAKSQLGTPTSRAGETTPGSTGPLARSGPVAGVEDRSLRWCSSTWTVTELIGLLVDFRPQSLRQVRRARLQPEGSGVGAAGSRRAKHVAVAEEANFEELVDCLVADCGSELERSYRVELAPQELDELEELEASVRSAEEVLLILDRQAFCLSNSWVLTSCLLCCSTSRRLRVTSPPETFRGSASELLCWEQRLDGLDWQQLTAKGDAATRKLRTFAEQKWDLRGIGTDRLLSQLKVLLRRYIYGQILLKAVQLGDLEAVEAALERGASLDQRDADGNTLEDLARFCNHEEIEEFLFERRMQGMIHQPLSHFFRAEELIAQCSDADPTVLMPFMTQNDGEGTTDDLWPDSAAMAAEEEDQQLWDYLAAITGTPGATPGAVAAGASVSMPFSAVRAV</sequence>